<reference evidence="3" key="1">
    <citation type="journal article" date="2015" name="PLoS Genet.">
        <title>Genome Sequence and Transcriptome Analyses of Chrysochromulina tobin: Metabolic Tools for Enhanced Algal Fitness in the Prominent Order Prymnesiales (Haptophyceae).</title>
        <authorList>
            <person name="Hovde B.T."/>
            <person name="Deodato C.R."/>
            <person name="Hunsperger H.M."/>
            <person name="Ryken S.A."/>
            <person name="Yost W."/>
            <person name="Jha R.K."/>
            <person name="Patterson J."/>
            <person name="Monnat R.J. Jr."/>
            <person name="Barlow S.B."/>
            <person name="Starkenburg S.R."/>
            <person name="Cattolico R.A."/>
        </authorList>
    </citation>
    <scope>NUCLEOTIDE SEQUENCE</scope>
    <source>
        <strain evidence="3">CCMP291</strain>
    </source>
</reference>
<sequence>MCALIRISATCAEVVVQDLDGQPNEDSEVTESVASLFKKGETITPTTGMGDEYEGKQALITSLGTGRRANQLFVATADSNMTRIWTEQSISDERPATESHPELDAELQVC</sequence>
<dbReference type="Proteomes" id="UP000037460">
    <property type="component" value="Unassembled WGS sequence"/>
</dbReference>
<protein>
    <submittedName>
        <fullName evidence="2">Uncharacterized protein</fullName>
    </submittedName>
</protein>
<feature type="compositionally biased region" description="Basic and acidic residues" evidence="1">
    <location>
        <begin position="91"/>
        <end position="103"/>
    </location>
</feature>
<evidence type="ECO:0000313" key="3">
    <source>
        <dbReference type="Proteomes" id="UP000037460"/>
    </source>
</evidence>
<evidence type="ECO:0000313" key="2">
    <source>
        <dbReference type="EMBL" id="KOO29744.1"/>
    </source>
</evidence>
<dbReference type="AlphaFoldDB" id="A0A0M0JT25"/>
<feature type="region of interest" description="Disordered" evidence="1">
    <location>
        <begin position="88"/>
        <end position="110"/>
    </location>
</feature>
<accession>A0A0M0JT25</accession>
<dbReference type="EMBL" id="JWZX01002368">
    <property type="protein sequence ID" value="KOO29744.1"/>
    <property type="molecule type" value="Genomic_DNA"/>
</dbReference>
<proteinExistence type="predicted"/>
<name>A0A0M0JT25_9EUKA</name>
<gene>
    <name evidence="2" type="ORF">Ctob_011459</name>
</gene>
<keyword evidence="3" id="KW-1185">Reference proteome</keyword>
<comment type="caution">
    <text evidence="2">The sequence shown here is derived from an EMBL/GenBank/DDBJ whole genome shotgun (WGS) entry which is preliminary data.</text>
</comment>
<evidence type="ECO:0000256" key="1">
    <source>
        <dbReference type="SAM" id="MobiDB-lite"/>
    </source>
</evidence>
<organism evidence="2 3">
    <name type="scientific">Chrysochromulina tobinii</name>
    <dbReference type="NCBI Taxonomy" id="1460289"/>
    <lineage>
        <taxon>Eukaryota</taxon>
        <taxon>Haptista</taxon>
        <taxon>Haptophyta</taxon>
        <taxon>Prymnesiophyceae</taxon>
        <taxon>Prymnesiales</taxon>
        <taxon>Chrysochromulinaceae</taxon>
        <taxon>Chrysochromulina</taxon>
    </lineage>
</organism>